<evidence type="ECO:0000313" key="1">
    <source>
        <dbReference type="EMBL" id="BBW99049.1"/>
    </source>
</evidence>
<geneLocation type="plasmid" evidence="1 2">
    <name>pGspE55-2</name>
</geneLocation>
<dbReference type="Proteomes" id="UP000501421">
    <property type="component" value="Plasmid pGspE55-2"/>
</dbReference>
<sequence length="98" mass="11453">MNQPNYQTRQDALNVLPGDMKLAAQLLDCCDYATFRARTAMYSNDLAEAERWCKEFLRCKRDLDKLVERKQEHDKLVRLIEEMQRNGIDVSIVARSMG</sequence>
<accession>A0A679FVS0</accession>
<keyword evidence="1" id="KW-0614">Plasmid</keyword>
<dbReference type="AlphaFoldDB" id="A0A679FVS0"/>
<keyword evidence="2" id="KW-1185">Reference proteome</keyword>
<protein>
    <submittedName>
        <fullName evidence="1">Uncharacterized protein</fullName>
    </submittedName>
</protein>
<name>A0A679FVS0_9BACL</name>
<dbReference type="RefSeq" id="WP_172419012.1">
    <property type="nucleotide sequence ID" value="NZ_AP022559.1"/>
</dbReference>
<organism evidence="1 2">
    <name type="scientific">Geobacillus subterraneus</name>
    <dbReference type="NCBI Taxonomy" id="129338"/>
    <lineage>
        <taxon>Bacteria</taxon>
        <taxon>Bacillati</taxon>
        <taxon>Bacillota</taxon>
        <taxon>Bacilli</taxon>
        <taxon>Bacillales</taxon>
        <taxon>Anoxybacillaceae</taxon>
        <taxon>Geobacillus</taxon>
    </lineage>
</organism>
<gene>
    <name evidence="1" type="ORF">GsuE55_38820</name>
</gene>
<reference evidence="2" key="1">
    <citation type="journal article" date="2020" name="Microbiol. Resour. Announc.">
        <title>Complete Genome Sequence of Geobacillus sp. Strain E55-1, Isolated from Mine Geyser in Japan.</title>
        <authorList>
            <person name="Miyazaki K."/>
            <person name="Hase E."/>
            <person name="Tokito N."/>
        </authorList>
    </citation>
    <scope>NUCLEOTIDE SEQUENCE [LARGE SCALE GENOMIC DNA]</scope>
    <source>
        <strain evidence="2">E55-1</strain>
        <plasmid evidence="2">pGspE55-2</plasmid>
    </source>
</reference>
<proteinExistence type="predicted"/>
<evidence type="ECO:0000313" key="2">
    <source>
        <dbReference type="Proteomes" id="UP000501421"/>
    </source>
</evidence>
<dbReference type="EMBL" id="AP022559">
    <property type="protein sequence ID" value="BBW99049.1"/>
    <property type="molecule type" value="Genomic_DNA"/>
</dbReference>